<dbReference type="EMBL" id="LCNO01000001">
    <property type="protein sequence ID" value="KKU58576.1"/>
    <property type="molecule type" value="Genomic_DNA"/>
</dbReference>
<feature type="domain" description="Nudix hydrolase" evidence="3">
    <location>
        <begin position="1"/>
        <end position="132"/>
    </location>
</feature>
<reference evidence="4 5" key="1">
    <citation type="journal article" date="2015" name="Nature">
        <title>rRNA introns, odd ribosomes, and small enigmatic genomes across a large radiation of phyla.</title>
        <authorList>
            <person name="Brown C.T."/>
            <person name="Hug L.A."/>
            <person name="Thomas B.C."/>
            <person name="Sharon I."/>
            <person name="Castelle C.J."/>
            <person name="Singh A."/>
            <person name="Wilkins M.J."/>
            <person name="Williams K.H."/>
            <person name="Banfield J.F."/>
        </authorList>
    </citation>
    <scope>NUCLEOTIDE SEQUENCE [LARGE SCALE GENOMIC DNA]</scope>
</reference>
<evidence type="ECO:0000256" key="2">
    <source>
        <dbReference type="ARBA" id="ARBA00022801"/>
    </source>
</evidence>
<name>A0A0G1RN55_9BACT</name>
<sequence>MKGTAHALLVHNHKLLLHLRDEKHPDPNLRNKWGLVGGGVEPNEKALTGILREIKEETNLEPKELKYFTKLVIDGPDQKLEASIFGAHLSDDEVKHLKLGDEGREIKFFATNEIANLHLAPEVRKYYEAFKSAINKYINEGVIQIQFDTMNQCEPGIVPQR</sequence>
<dbReference type="PROSITE" id="PS51462">
    <property type="entry name" value="NUDIX"/>
    <property type="match status" value="1"/>
</dbReference>
<evidence type="ECO:0000256" key="1">
    <source>
        <dbReference type="ARBA" id="ARBA00001946"/>
    </source>
</evidence>
<dbReference type="InterPro" id="IPR020084">
    <property type="entry name" value="NUDIX_hydrolase_CS"/>
</dbReference>
<dbReference type="Pfam" id="PF00293">
    <property type="entry name" value="NUDIX"/>
    <property type="match status" value="1"/>
</dbReference>
<accession>A0A0G1RN55</accession>
<dbReference type="Proteomes" id="UP000034307">
    <property type="component" value="Unassembled WGS sequence"/>
</dbReference>
<dbReference type="PANTHER" id="PTHR43046:SF14">
    <property type="entry name" value="MUTT_NUDIX FAMILY PROTEIN"/>
    <property type="match status" value="1"/>
</dbReference>
<dbReference type="STRING" id="1618358.UX80_C0001G0015"/>
<dbReference type="InterPro" id="IPR015797">
    <property type="entry name" value="NUDIX_hydrolase-like_dom_sf"/>
</dbReference>
<dbReference type="PROSITE" id="PS00893">
    <property type="entry name" value="NUDIX_BOX"/>
    <property type="match status" value="1"/>
</dbReference>
<keyword evidence="2" id="KW-0378">Hydrolase</keyword>
<dbReference type="Gene3D" id="3.90.79.10">
    <property type="entry name" value="Nucleoside Triphosphate Pyrophosphohydrolase"/>
    <property type="match status" value="1"/>
</dbReference>
<dbReference type="GO" id="GO:0016787">
    <property type="term" value="F:hydrolase activity"/>
    <property type="evidence" value="ECO:0007669"/>
    <property type="project" value="UniProtKB-KW"/>
</dbReference>
<dbReference type="InterPro" id="IPR000086">
    <property type="entry name" value="NUDIX_hydrolase_dom"/>
</dbReference>
<dbReference type="PANTHER" id="PTHR43046">
    <property type="entry name" value="GDP-MANNOSE MANNOSYL HYDROLASE"/>
    <property type="match status" value="1"/>
</dbReference>
<dbReference type="SUPFAM" id="SSF55811">
    <property type="entry name" value="Nudix"/>
    <property type="match status" value="1"/>
</dbReference>
<protein>
    <recommendedName>
        <fullName evidence="3">Nudix hydrolase domain-containing protein</fullName>
    </recommendedName>
</protein>
<comment type="caution">
    <text evidence="4">The sequence shown here is derived from an EMBL/GenBank/DDBJ whole genome shotgun (WGS) entry which is preliminary data.</text>
</comment>
<dbReference type="AlphaFoldDB" id="A0A0G1RN55"/>
<comment type="cofactor">
    <cofactor evidence="1">
        <name>Mg(2+)</name>
        <dbReference type="ChEBI" id="CHEBI:18420"/>
    </cofactor>
</comment>
<evidence type="ECO:0000313" key="4">
    <source>
        <dbReference type="EMBL" id="KKU58576.1"/>
    </source>
</evidence>
<proteinExistence type="predicted"/>
<organism evidence="4 5">
    <name type="scientific">Candidatus Amesbacteria bacterium GW2011_GWA2_47_11b</name>
    <dbReference type="NCBI Taxonomy" id="1618358"/>
    <lineage>
        <taxon>Bacteria</taxon>
        <taxon>Candidatus Amesiibacteriota</taxon>
    </lineage>
</organism>
<gene>
    <name evidence="4" type="ORF">UX80_C0001G0015</name>
</gene>
<evidence type="ECO:0000259" key="3">
    <source>
        <dbReference type="PROSITE" id="PS51462"/>
    </source>
</evidence>
<evidence type="ECO:0000313" key="5">
    <source>
        <dbReference type="Proteomes" id="UP000034307"/>
    </source>
</evidence>